<dbReference type="Proteomes" id="UP000057043">
    <property type="component" value="Unassembled WGS sequence"/>
</dbReference>
<dbReference type="AlphaFoldDB" id="A0A117MBH1"/>
<reference evidence="4 5" key="2">
    <citation type="journal article" date="2015" name="MBio">
        <title>Genome-Resolved Metagenomic Analysis Reveals Roles for Candidate Phyla and Other Microbial Community Members in Biogeochemical Transformations in Oil Reservoirs.</title>
        <authorList>
            <person name="Hu P."/>
            <person name="Tom L."/>
            <person name="Singh A."/>
            <person name="Thomas B.C."/>
            <person name="Baker B.J."/>
            <person name="Piceno Y.M."/>
            <person name="Andersen G.L."/>
            <person name="Banfield J.F."/>
        </authorList>
    </citation>
    <scope>NUCLEOTIDE SEQUENCE [LARGE SCALE GENOMIC DNA]</scope>
    <source>
        <strain evidence="2">57_489</strain>
    </source>
</reference>
<evidence type="ECO:0000313" key="4">
    <source>
        <dbReference type="Proteomes" id="UP000053961"/>
    </source>
</evidence>
<gene>
    <name evidence="2" type="ORF">XD72_1523</name>
    <name evidence="3" type="ORF">XE07_2005</name>
</gene>
<comment type="caution">
    <text evidence="3">The sequence shown here is derived from an EMBL/GenBank/DDBJ whole genome shotgun (WGS) entry which is preliminary data.</text>
</comment>
<dbReference type="SUPFAM" id="SSF117396">
    <property type="entry name" value="TM1631-like"/>
    <property type="match status" value="1"/>
</dbReference>
<evidence type="ECO:0000313" key="2">
    <source>
        <dbReference type="EMBL" id="KUK44070.1"/>
    </source>
</evidence>
<evidence type="ECO:0000313" key="3">
    <source>
        <dbReference type="EMBL" id="KUK94900.1"/>
    </source>
</evidence>
<evidence type="ECO:0000256" key="1">
    <source>
        <dbReference type="SAM" id="MobiDB-lite"/>
    </source>
</evidence>
<dbReference type="Proteomes" id="UP000053961">
    <property type="component" value="Unassembled WGS sequence"/>
</dbReference>
<name>A0A117MBH1_9EURY</name>
<dbReference type="EMBL" id="LGHB01000041">
    <property type="protein sequence ID" value="KUK94900.1"/>
    <property type="molecule type" value="Genomic_DNA"/>
</dbReference>
<organism evidence="3 4">
    <name type="scientific">Methanothrix harundinacea</name>
    <dbReference type="NCBI Taxonomy" id="301375"/>
    <lineage>
        <taxon>Archaea</taxon>
        <taxon>Methanobacteriati</taxon>
        <taxon>Methanobacteriota</taxon>
        <taxon>Stenosarchaea group</taxon>
        <taxon>Methanomicrobia</taxon>
        <taxon>Methanotrichales</taxon>
        <taxon>Methanotrichaceae</taxon>
        <taxon>Methanothrix</taxon>
    </lineage>
</organism>
<accession>A0A117MBH1</accession>
<feature type="compositionally biased region" description="Basic and acidic residues" evidence="1">
    <location>
        <begin position="82"/>
        <end position="94"/>
    </location>
</feature>
<dbReference type="EMBL" id="LGFT01000035">
    <property type="protein sequence ID" value="KUK44070.1"/>
    <property type="molecule type" value="Genomic_DNA"/>
</dbReference>
<sequence length="201" mass="22920">MIDCPGHYPGKTLTADHAYLRFHGRNYDIWYRREKEADHRLDRYDYLYDKDQLERWIPRIKEADLRTTKVRMFQQPRQSQGGKERISDDGHAPDRAQIQGSAFTGSIHSWGIWKIAESSQRRPAPTTAPCLKGPSQVDGLSAPSLDSKPSREAYRCHFAPSLYTASHSREPESVIRLSGLLLDLAQALCRISHLARTLGFG</sequence>
<evidence type="ECO:0000313" key="5">
    <source>
        <dbReference type="Proteomes" id="UP000057043"/>
    </source>
</evidence>
<feature type="region of interest" description="Disordered" evidence="1">
    <location>
        <begin position="123"/>
        <end position="148"/>
    </location>
</feature>
<dbReference type="InterPro" id="IPR036520">
    <property type="entry name" value="UPF0759_sf"/>
</dbReference>
<feature type="region of interest" description="Disordered" evidence="1">
    <location>
        <begin position="71"/>
        <end position="96"/>
    </location>
</feature>
<protein>
    <submittedName>
        <fullName evidence="3">Uncharacterized protein</fullName>
    </submittedName>
</protein>
<dbReference type="Gene3D" id="3.20.20.410">
    <property type="entry name" value="Protein of unknown function UPF0759"/>
    <property type="match status" value="1"/>
</dbReference>
<proteinExistence type="predicted"/>
<dbReference type="Pfam" id="PF01904">
    <property type="entry name" value="DUF72"/>
    <property type="match status" value="1"/>
</dbReference>
<reference evidence="3" key="1">
    <citation type="journal article" date="2015" name="MBio">
        <title>Genome-resolved metagenomic analysis reveals roles for candidate phyla and other microbial community members in biogeochemical transformations in oil reservoirs.</title>
        <authorList>
            <person name="Hu P."/>
            <person name="Tom L."/>
            <person name="Singh A."/>
            <person name="Thomas B.C."/>
            <person name="Baker B.J."/>
            <person name="Piceno Y.M."/>
            <person name="Andersen G.L."/>
            <person name="Banfield J.F."/>
        </authorList>
    </citation>
    <scope>NUCLEOTIDE SEQUENCE [LARGE SCALE GENOMIC DNA]</scope>
    <source>
        <strain evidence="3">56_747</strain>
    </source>
</reference>
<dbReference type="PATRIC" id="fig|301375.6.peg.1976"/>
<dbReference type="InterPro" id="IPR002763">
    <property type="entry name" value="DUF72"/>
</dbReference>